<name>A0A1R4JVG3_9ACTN</name>
<keyword evidence="2" id="KW-1185">Reference proteome</keyword>
<gene>
    <name evidence="1" type="ORF">FM114_09825</name>
</gene>
<protein>
    <submittedName>
        <fullName evidence="1">Uncharacterized protein</fullName>
    </submittedName>
</protein>
<accession>A0A1R4JVG3</accession>
<reference evidence="1 2" key="1">
    <citation type="submission" date="2017-02" db="EMBL/GenBank/DDBJ databases">
        <authorList>
            <person name="Peterson S.W."/>
        </authorList>
    </citation>
    <scope>NUCLEOTIDE SEQUENCE [LARGE SCALE GENOMIC DNA]</scope>
    <source>
        <strain evidence="1 2">LSP_Lj1</strain>
    </source>
</reference>
<dbReference type="Gene3D" id="3.50.50.60">
    <property type="entry name" value="FAD/NAD(P)-binding domain"/>
    <property type="match status" value="1"/>
</dbReference>
<evidence type="ECO:0000313" key="1">
    <source>
        <dbReference type="EMBL" id="SJN35952.1"/>
    </source>
</evidence>
<dbReference type="STRING" id="1255658.FM114_09825"/>
<evidence type="ECO:0000313" key="2">
    <source>
        <dbReference type="Proteomes" id="UP000188342"/>
    </source>
</evidence>
<dbReference type="AlphaFoldDB" id="A0A1R4JVG3"/>
<dbReference type="EMBL" id="FUKQ01000035">
    <property type="protein sequence ID" value="SJN35952.1"/>
    <property type="molecule type" value="Genomic_DNA"/>
</dbReference>
<sequence>MERLRDGHRVADRFDDIPVEEAGQRMPHVFIAGDACHTTPPKPARG</sequence>
<proteinExistence type="predicted"/>
<organism evidence="1 2">
    <name type="scientific">Luteococcus japonicus LSP_Lj1</name>
    <dbReference type="NCBI Taxonomy" id="1255658"/>
    <lineage>
        <taxon>Bacteria</taxon>
        <taxon>Bacillati</taxon>
        <taxon>Actinomycetota</taxon>
        <taxon>Actinomycetes</taxon>
        <taxon>Propionibacteriales</taxon>
        <taxon>Propionibacteriaceae</taxon>
        <taxon>Luteococcus</taxon>
    </lineage>
</organism>
<dbReference type="InterPro" id="IPR036188">
    <property type="entry name" value="FAD/NAD-bd_sf"/>
</dbReference>
<dbReference type="Proteomes" id="UP000188342">
    <property type="component" value="Unassembled WGS sequence"/>
</dbReference>
<dbReference type="RefSeq" id="WP_370597001.1">
    <property type="nucleotide sequence ID" value="NZ_FUKQ01000035.1"/>
</dbReference>